<feature type="domain" description="DUF5000" evidence="2">
    <location>
        <begin position="266"/>
        <end position="408"/>
    </location>
</feature>
<protein>
    <submittedName>
        <fullName evidence="3">Uncharacterized protein DUF5000</fullName>
    </submittedName>
</protein>
<keyword evidence="4" id="KW-1185">Reference proteome</keyword>
<organism evidence="3 4">
    <name type="scientific">Anseongella ginsenosidimutans</name>
    <dbReference type="NCBI Taxonomy" id="496056"/>
    <lineage>
        <taxon>Bacteria</taxon>
        <taxon>Pseudomonadati</taxon>
        <taxon>Bacteroidota</taxon>
        <taxon>Sphingobacteriia</taxon>
        <taxon>Sphingobacteriales</taxon>
        <taxon>Sphingobacteriaceae</taxon>
        <taxon>Anseongella</taxon>
    </lineage>
</organism>
<evidence type="ECO:0000313" key="4">
    <source>
        <dbReference type="Proteomes" id="UP000295807"/>
    </source>
</evidence>
<feature type="signal peptide" evidence="1">
    <location>
        <begin position="1"/>
        <end position="26"/>
    </location>
</feature>
<dbReference type="InterPro" id="IPR032164">
    <property type="entry name" value="DUF5000"/>
</dbReference>
<accession>A0A4R3KP14</accession>
<keyword evidence="1" id="KW-0732">Signal</keyword>
<comment type="caution">
    <text evidence="3">The sequence shown here is derived from an EMBL/GenBank/DDBJ whole genome shotgun (WGS) entry which is preliminary data.</text>
</comment>
<name>A0A4R3KP14_9SPHI</name>
<dbReference type="OrthoDB" id="1043438at2"/>
<feature type="chain" id="PRO_5020793358" evidence="1">
    <location>
        <begin position="27"/>
        <end position="412"/>
    </location>
</feature>
<dbReference type="InterPro" id="IPR008979">
    <property type="entry name" value="Galactose-bd-like_sf"/>
</dbReference>
<proteinExistence type="predicted"/>
<reference evidence="3 4" key="1">
    <citation type="submission" date="2019-03" db="EMBL/GenBank/DDBJ databases">
        <title>Genomic Encyclopedia of Type Strains, Phase IV (KMG-IV): sequencing the most valuable type-strain genomes for metagenomic binning, comparative biology and taxonomic classification.</title>
        <authorList>
            <person name="Goeker M."/>
        </authorList>
    </citation>
    <scope>NUCLEOTIDE SEQUENCE [LARGE SCALE GENOMIC DNA]</scope>
    <source>
        <strain evidence="3 4">DSM 21100</strain>
    </source>
</reference>
<dbReference type="RefSeq" id="WP_132129947.1">
    <property type="nucleotide sequence ID" value="NZ_CP042432.1"/>
</dbReference>
<dbReference type="Pfam" id="PF16391">
    <property type="entry name" value="DUF5000"/>
    <property type="match status" value="1"/>
</dbReference>
<evidence type="ECO:0000259" key="2">
    <source>
        <dbReference type="Pfam" id="PF16391"/>
    </source>
</evidence>
<evidence type="ECO:0000256" key="1">
    <source>
        <dbReference type="SAM" id="SignalP"/>
    </source>
</evidence>
<evidence type="ECO:0000313" key="3">
    <source>
        <dbReference type="EMBL" id="TCS85826.1"/>
    </source>
</evidence>
<dbReference type="Proteomes" id="UP000295807">
    <property type="component" value="Unassembled WGS sequence"/>
</dbReference>
<dbReference type="AlphaFoldDB" id="A0A4R3KP14"/>
<dbReference type="SUPFAM" id="SSF49785">
    <property type="entry name" value="Galactose-binding domain-like"/>
    <property type="match status" value="1"/>
</dbReference>
<gene>
    <name evidence="3" type="ORF">EDD80_11024</name>
</gene>
<dbReference type="Gene3D" id="2.60.120.260">
    <property type="entry name" value="Galactose-binding domain-like"/>
    <property type="match status" value="1"/>
</dbReference>
<sequence length="412" mass="46264">MQLQKYKKCGLLYAFLVGLAGCCLLACSKMDDTYDEFLEGGERIYTGRVDSVAAYSGYKRVALSWLLISDPKITYCKVLWNNGTDSLRIPVIRSTGVDTIHVVLDNLEEGVYTFDIYTGDDKGHSSLKVSAIGRAYGDEYTGNMPDMPFSRAKWSDDKTTIKWGFKEGNDILTGVELNYTDRSGGEQRMVVFPDSLETVMEDYKKGTEFRYRTMYLPDSTAIDTLYTDYLTVSPLIEHEMDKSAFAEYVLPSDAPSAWGWLLPMLWDGNINAPNGFHTPSDVGFPHHYTFDLGKETVLSRFKLWQRGAAAGDGYLYSGGNPKQFEVWGSTAPAADGSWEGWTKLLDAQSFKPSGLPVGQLTDEDKAYAAAGEEFHFPSNTPPVRYIRVKVINNWRGDPYSHSNEITFWEVEN</sequence>
<dbReference type="PROSITE" id="PS51257">
    <property type="entry name" value="PROKAR_LIPOPROTEIN"/>
    <property type="match status" value="1"/>
</dbReference>
<dbReference type="Pfam" id="PF16389">
    <property type="entry name" value="DUF4998"/>
    <property type="match status" value="1"/>
</dbReference>
<dbReference type="EMBL" id="SMAD01000010">
    <property type="protein sequence ID" value="TCS85826.1"/>
    <property type="molecule type" value="Genomic_DNA"/>
</dbReference>